<keyword evidence="2" id="KW-0805">Transcription regulation</keyword>
<reference evidence="9" key="1">
    <citation type="submission" date="2015-06" db="EMBL/GenBank/DDBJ databases">
        <title>Competition between anthocyanin and flavonol biosynthesis produces spatial pattern variation of floral pigments between Mimulus species.</title>
        <authorList>
            <person name="Yuan Y.-W."/>
            <person name="Rebocho A.B."/>
            <person name="Sagawa J.M."/>
            <person name="Stanley L.E."/>
            <person name="Coen E."/>
            <person name="Bradshaw H.D.Jr."/>
        </authorList>
    </citation>
    <scope>NUCLEOTIDE SEQUENCE</scope>
</reference>
<dbReference type="InterPro" id="IPR009057">
    <property type="entry name" value="Homeodomain-like_sf"/>
</dbReference>
<comment type="subcellular location">
    <subcellularLocation>
        <location evidence="1">Nucleus</location>
    </subcellularLocation>
</comment>
<evidence type="ECO:0000259" key="8">
    <source>
        <dbReference type="PROSITE" id="PS51294"/>
    </source>
</evidence>
<dbReference type="Pfam" id="PF00249">
    <property type="entry name" value="Myb_DNA-binding"/>
    <property type="match status" value="2"/>
</dbReference>
<evidence type="ECO:0000256" key="3">
    <source>
        <dbReference type="ARBA" id="ARBA00023125"/>
    </source>
</evidence>
<gene>
    <name evidence="9" type="primary">LAR1</name>
</gene>
<evidence type="ECO:0000256" key="2">
    <source>
        <dbReference type="ARBA" id="ARBA00023015"/>
    </source>
</evidence>
<evidence type="ECO:0000256" key="4">
    <source>
        <dbReference type="ARBA" id="ARBA00023163"/>
    </source>
</evidence>
<dbReference type="GO" id="GO:0005634">
    <property type="term" value="C:nucleus"/>
    <property type="evidence" value="ECO:0007669"/>
    <property type="project" value="UniProtKB-SubCell"/>
</dbReference>
<dbReference type="PROSITE" id="PS50090">
    <property type="entry name" value="MYB_LIKE"/>
    <property type="match status" value="2"/>
</dbReference>
<keyword evidence="4" id="KW-0804">Transcription</keyword>
<dbReference type="GO" id="GO:0003677">
    <property type="term" value="F:DNA binding"/>
    <property type="evidence" value="ECO:0007669"/>
    <property type="project" value="UniProtKB-KW"/>
</dbReference>
<dbReference type="EMBL" id="KT224454">
    <property type="protein sequence ID" value="ALP48587.1"/>
    <property type="molecule type" value="Genomic_DNA"/>
</dbReference>
<feature type="compositionally biased region" description="Low complexity" evidence="6">
    <location>
        <begin position="161"/>
        <end position="171"/>
    </location>
</feature>
<organism evidence="9">
    <name type="scientific">Erythranthe cardinalis</name>
    <dbReference type="NCBI Taxonomy" id="188299"/>
    <lineage>
        <taxon>Eukaryota</taxon>
        <taxon>Viridiplantae</taxon>
        <taxon>Streptophyta</taxon>
        <taxon>Embryophyta</taxon>
        <taxon>Tracheophyta</taxon>
        <taxon>Spermatophyta</taxon>
        <taxon>Magnoliopsida</taxon>
        <taxon>eudicotyledons</taxon>
        <taxon>Gunneridae</taxon>
        <taxon>Pentapetalae</taxon>
        <taxon>asterids</taxon>
        <taxon>lamiids</taxon>
        <taxon>Lamiales</taxon>
        <taxon>Phrymaceae</taxon>
        <taxon>Erythranthe</taxon>
    </lineage>
</organism>
<accession>A0A0S2SZZ7</accession>
<evidence type="ECO:0000256" key="1">
    <source>
        <dbReference type="ARBA" id="ARBA00004123"/>
    </source>
</evidence>
<name>A0A0S2SZZ7_9LAMI</name>
<proteinExistence type="predicted"/>
<dbReference type="PROSITE" id="PS51294">
    <property type="entry name" value="HTH_MYB"/>
    <property type="match status" value="2"/>
</dbReference>
<dbReference type="SUPFAM" id="SSF46689">
    <property type="entry name" value="Homeodomain-like"/>
    <property type="match status" value="1"/>
</dbReference>
<keyword evidence="5" id="KW-0539">Nucleus</keyword>
<dbReference type="InterPro" id="IPR017930">
    <property type="entry name" value="Myb_dom"/>
</dbReference>
<dbReference type="Gene3D" id="1.10.10.60">
    <property type="entry name" value="Homeodomain-like"/>
    <property type="match status" value="2"/>
</dbReference>
<feature type="domain" description="HTH myb-type" evidence="8">
    <location>
        <begin position="9"/>
        <end position="61"/>
    </location>
</feature>
<dbReference type="SMART" id="SM00717">
    <property type="entry name" value="SANT"/>
    <property type="match status" value="2"/>
</dbReference>
<dbReference type="AlphaFoldDB" id="A0A0S2SZZ7"/>
<protein>
    <submittedName>
        <fullName evidence="9">Light areas 1</fullName>
    </submittedName>
</protein>
<feature type="domain" description="Myb-like" evidence="7">
    <location>
        <begin position="9"/>
        <end position="61"/>
    </location>
</feature>
<keyword evidence="3" id="KW-0238">DNA-binding</keyword>
<dbReference type="InterPro" id="IPR001005">
    <property type="entry name" value="SANT/Myb"/>
</dbReference>
<evidence type="ECO:0000256" key="6">
    <source>
        <dbReference type="SAM" id="MobiDB-lite"/>
    </source>
</evidence>
<dbReference type="CDD" id="cd00167">
    <property type="entry name" value="SANT"/>
    <property type="match status" value="2"/>
</dbReference>
<dbReference type="InterPro" id="IPR015495">
    <property type="entry name" value="Myb_TF_plants"/>
</dbReference>
<feature type="domain" description="HTH myb-type" evidence="8">
    <location>
        <begin position="62"/>
        <end position="116"/>
    </location>
</feature>
<dbReference type="FunFam" id="1.10.10.60:FF:000121">
    <property type="entry name" value="Myb transcription factor"/>
    <property type="match status" value="1"/>
</dbReference>
<feature type="region of interest" description="Disordered" evidence="6">
    <location>
        <begin position="151"/>
        <end position="208"/>
    </location>
</feature>
<dbReference type="PANTHER" id="PTHR47999:SF91">
    <property type="entry name" value="TRANSCRIPTION FACTOR MYB111"/>
    <property type="match status" value="1"/>
</dbReference>
<evidence type="ECO:0000313" key="9">
    <source>
        <dbReference type="EMBL" id="ALP48587.1"/>
    </source>
</evidence>
<dbReference type="PANTHER" id="PTHR47999">
    <property type="entry name" value="TRANSCRIPTION FACTOR MYB8-RELATED-RELATED"/>
    <property type="match status" value="1"/>
</dbReference>
<feature type="compositionally biased region" description="Basic and acidic residues" evidence="6">
    <location>
        <begin position="188"/>
        <end position="199"/>
    </location>
</feature>
<evidence type="ECO:0000259" key="7">
    <source>
        <dbReference type="PROSITE" id="PS50090"/>
    </source>
</evidence>
<feature type="domain" description="Myb-like" evidence="7">
    <location>
        <begin position="62"/>
        <end position="112"/>
    </location>
</feature>
<evidence type="ECO:0000256" key="5">
    <source>
        <dbReference type="ARBA" id="ARBA00023242"/>
    </source>
</evidence>
<sequence>MGRTPCCEKTGLKRGKWTAEEDEKLINYIKANGDGSWRSLPKNAGLLRCGKSCRLRWINYLKEDVKRGNFTVDEEETIVRLHKNLGNRWSLIASHLPGRTDNEIKNYWNSHLSRSIYRFRSITGDSTTLSAEDMIKVLSTTKKRTGRISRKNAKKYSINDNNNAQSAASANTKRSENSSTTVVQNEGPVEKRGPDHMDPSEGINEQEFSSFSCTEEWANALMAAPTEIREEGGPWEKVDEDIIMEGEVRSRCENNPINDVRNNADCGDHLLYECSNFSPLVSYFTDDFLQWDHHSSGGIGGELDLWSDEGDIFIWS</sequence>